<keyword evidence="3 5" id="KW-0378">Hydrolase</keyword>
<dbReference type="Proteomes" id="UP001597387">
    <property type="component" value="Unassembled WGS sequence"/>
</dbReference>
<dbReference type="RefSeq" id="WP_255905543.1">
    <property type="nucleotide sequence ID" value="NZ_JAFMZO010000006.1"/>
</dbReference>
<comment type="caution">
    <text evidence="6">The sequence shown here is derived from an EMBL/GenBank/DDBJ whole genome shotgun (WGS) entry which is preliminary data.</text>
</comment>
<sequence length="327" mass="36808">MKLQRIKEAILLVIFIAGGSISYGQSKLENPVFNVNFPDPTVIRVADTYYAYATNGSINGKNYNIPVAVSTDLQNWSLAGDALPQKPGWAKKDFWAPHVLYDAAIKKYVMFYSGEKGLNIGKCLGVAFSDKPEGPFVDKGEPLVSGKGFVNIDPFAFIDPKSGKKLLYWGSGHEPIRVQELSDDWKTFKNDSKPQFLVFPGKEKDYDQLVEGAWIDYHKGTYYLYFSGDNCCGPKAKYAVLIARSKSAFGPFIRLSEERKISSSVILRRDSIWIAPGHNSIFKDKRGSTFTAYHAIPIAKDSLKQEYETRVMLIKRVKYENGWPVIK</sequence>
<dbReference type="SUPFAM" id="SSF75005">
    <property type="entry name" value="Arabinanase/levansucrase/invertase"/>
    <property type="match status" value="1"/>
</dbReference>
<comment type="similarity">
    <text evidence="2 5">Belongs to the glycosyl hydrolase 43 family.</text>
</comment>
<dbReference type="GO" id="GO:0016787">
    <property type="term" value="F:hydrolase activity"/>
    <property type="evidence" value="ECO:0007669"/>
    <property type="project" value="UniProtKB-KW"/>
</dbReference>
<keyword evidence="7" id="KW-1185">Reference proteome</keyword>
<keyword evidence="4 5" id="KW-0326">Glycosidase</keyword>
<dbReference type="EMBL" id="JBHUHZ010000005">
    <property type="protein sequence ID" value="MFD2164558.1"/>
    <property type="molecule type" value="Genomic_DNA"/>
</dbReference>
<dbReference type="InterPro" id="IPR050727">
    <property type="entry name" value="GH43_arabinanases"/>
</dbReference>
<protein>
    <submittedName>
        <fullName evidence="6">Glycoside hydrolase family 43 protein</fullName>
    </submittedName>
</protein>
<evidence type="ECO:0000256" key="3">
    <source>
        <dbReference type="ARBA" id="ARBA00022801"/>
    </source>
</evidence>
<dbReference type="InterPro" id="IPR006710">
    <property type="entry name" value="Glyco_hydro_43"/>
</dbReference>
<dbReference type="PANTHER" id="PTHR43301:SF3">
    <property type="entry name" value="ARABINAN ENDO-1,5-ALPHA-L-ARABINOSIDASE A-RELATED"/>
    <property type="match status" value="1"/>
</dbReference>
<evidence type="ECO:0000313" key="6">
    <source>
        <dbReference type="EMBL" id="MFD2164558.1"/>
    </source>
</evidence>
<organism evidence="6 7">
    <name type="scientific">Paradesertivirga mongoliensis</name>
    <dbReference type="NCBI Taxonomy" id="2100740"/>
    <lineage>
        <taxon>Bacteria</taxon>
        <taxon>Pseudomonadati</taxon>
        <taxon>Bacteroidota</taxon>
        <taxon>Sphingobacteriia</taxon>
        <taxon>Sphingobacteriales</taxon>
        <taxon>Sphingobacteriaceae</taxon>
        <taxon>Paradesertivirga</taxon>
    </lineage>
</organism>
<dbReference type="CDD" id="cd08999">
    <property type="entry name" value="GH43_ABN-like"/>
    <property type="match status" value="1"/>
</dbReference>
<dbReference type="Pfam" id="PF04616">
    <property type="entry name" value="Glyco_hydro_43"/>
    <property type="match status" value="1"/>
</dbReference>
<reference evidence="7" key="1">
    <citation type="journal article" date="2019" name="Int. J. Syst. Evol. Microbiol.">
        <title>The Global Catalogue of Microorganisms (GCM) 10K type strain sequencing project: providing services to taxonomists for standard genome sequencing and annotation.</title>
        <authorList>
            <consortium name="The Broad Institute Genomics Platform"/>
            <consortium name="The Broad Institute Genome Sequencing Center for Infectious Disease"/>
            <person name="Wu L."/>
            <person name="Ma J."/>
        </authorList>
    </citation>
    <scope>NUCLEOTIDE SEQUENCE [LARGE SCALE GENOMIC DNA]</scope>
    <source>
        <strain evidence="7">KCTC 42217</strain>
    </source>
</reference>
<proteinExistence type="inferred from homology"/>
<evidence type="ECO:0000256" key="4">
    <source>
        <dbReference type="ARBA" id="ARBA00023295"/>
    </source>
</evidence>
<dbReference type="InterPro" id="IPR023296">
    <property type="entry name" value="Glyco_hydro_beta-prop_sf"/>
</dbReference>
<comment type="pathway">
    <text evidence="1">Glycan metabolism; L-arabinan degradation.</text>
</comment>
<gene>
    <name evidence="6" type="ORF">ACFSJU_19285</name>
</gene>
<evidence type="ECO:0000256" key="5">
    <source>
        <dbReference type="RuleBase" id="RU361187"/>
    </source>
</evidence>
<dbReference type="PANTHER" id="PTHR43301">
    <property type="entry name" value="ARABINAN ENDO-1,5-ALPHA-L-ARABINOSIDASE"/>
    <property type="match status" value="1"/>
</dbReference>
<accession>A0ABW4ZQZ1</accession>
<dbReference type="Gene3D" id="2.115.10.20">
    <property type="entry name" value="Glycosyl hydrolase domain, family 43"/>
    <property type="match status" value="1"/>
</dbReference>
<evidence type="ECO:0000256" key="2">
    <source>
        <dbReference type="ARBA" id="ARBA00009865"/>
    </source>
</evidence>
<name>A0ABW4ZQZ1_9SPHI</name>
<evidence type="ECO:0000313" key="7">
    <source>
        <dbReference type="Proteomes" id="UP001597387"/>
    </source>
</evidence>
<evidence type="ECO:0000256" key="1">
    <source>
        <dbReference type="ARBA" id="ARBA00004834"/>
    </source>
</evidence>